<evidence type="ECO:0000313" key="3">
    <source>
        <dbReference type="EMBL" id="RKO90690.1"/>
    </source>
</evidence>
<feature type="compositionally biased region" description="Basic and acidic residues" evidence="1">
    <location>
        <begin position="249"/>
        <end position="262"/>
    </location>
</feature>
<dbReference type="InterPro" id="IPR020529">
    <property type="entry name" value="ORC6_met/pln"/>
</dbReference>
<feature type="domain" description="ORC6 second cyclin-like" evidence="2">
    <location>
        <begin position="112"/>
        <end position="190"/>
    </location>
</feature>
<feature type="compositionally biased region" description="Low complexity" evidence="1">
    <location>
        <begin position="208"/>
        <end position="219"/>
    </location>
</feature>
<evidence type="ECO:0000259" key="2">
    <source>
        <dbReference type="Pfam" id="PF21913"/>
    </source>
</evidence>
<dbReference type="PANTHER" id="PTHR13394">
    <property type="entry name" value="ORIGIN RECOGNITION COMPLEX SUBUNIT 6"/>
    <property type="match status" value="1"/>
</dbReference>
<keyword evidence="4" id="KW-1185">Reference proteome</keyword>
<dbReference type="Gene3D" id="1.10.472.10">
    <property type="entry name" value="Cyclin-like"/>
    <property type="match status" value="1"/>
</dbReference>
<reference evidence="4" key="1">
    <citation type="journal article" date="2018" name="Nat. Microbiol.">
        <title>Leveraging single-cell genomics to expand the fungal tree of life.</title>
        <authorList>
            <person name="Ahrendt S.R."/>
            <person name="Quandt C.A."/>
            <person name="Ciobanu D."/>
            <person name="Clum A."/>
            <person name="Salamov A."/>
            <person name="Andreopoulos B."/>
            <person name="Cheng J.F."/>
            <person name="Woyke T."/>
            <person name="Pelin A."/>
            <person name="Henrissat B."/>
            <person name="Reynolds N.K."/>
            <person name="Benny G.L."/>
            <person name="Smith M.E."/>
            <person name="James T.Y."/>
            <person name="Grigoriev I.V."/>
        </authorList>
    </citation>
    <scope>NUCLEOTIDE SEQUENCE [LARGE SCALE GENOMIC DNA]</scope>
</reference>
<feature type="region of interest" description="Disordered" evidence="1">
    <location>
        <begin position="205"/>
        <end position="312"/>
    </location>
</feature>
<feature type="compositionally biased region" description="Acidic residues" evidence="1">
    <location>
        <begin position="232"/>
        <end position="248"/>
    </location>
</feature>
<dbReference type="AlphaFoldDB" id="A0A4P9WHU8"/>
<gene>
    <name evidence="3" type="ORF">BDK51DRAFT_53289</name>
</gene>
<dbReference type="Proteomes" id="UP000269721">
    <property type="component" value="Unassembled WGS sequence"/>
</dbReference>
<dbReference type="GO" id="GO:0005664">
    <property type="term" value="C:nuclear origin of replication recognition complex"/>
    <property type="evidence" value="ECO:0007669"/>
    <property type="project" value="InterPro"/>
</dbReference>
<dbReference type="OrthoDB" id="5552484at2759"/>
<sequence>MFGAASEKSAIDVEDVPLRLAIELPARTLEHAQSLAVRAEAKVTGQLGKRGRAGPAALPYICVQLACERDREPFDPKSAQDAIGLTTPTLRRGYDAALEVVRNVLNIPRPRLTLDELGTFFGYAEAVPDARELLQTYRARVPRTDADDAGFVAAVFYCVCRAHKAAVDKAKLQARGGSHFDGFVKLVEKTCKAELAALKTNITKSRGAAQKKTAARSAALRTQGRKATLPKEEEEEANEDEEEDDDDDLNHQDEETVEEVRGKKGTKKRREPAIASPLSTRKRPLASADAPAASGTPSRKKAKRAPKTAAATRQANEKLVPLTIMFNAMVSLLFGFRRSSNVESIFRLQMPPSELFRPTIDSDPCPHQIDRTPLRSTQEFAKYLVWRREILAKLPPVEGEDSDTDDEPVSPADVARGNGKKSAAKPGR</sequence>
<feature type="region of interest" description="Disordered" evidence="1">
    <location>
        <begin position="395"/>
        <end position="428"/>
    </location>
</feature>
<dbReference type="PANTHER" id="PTHR13394:SF0">
    <property type="entry name" value="ORIGIN RECOGNITION COMPLEX SUBUNIT 6"/>
    <property type="match status" value="1"/>
</dbReference>
<accession>A0A4P9WHU8</accession>
<feature type="compositionally biased region" description="Basic residues" evidence="1">
    <location>
        <begin position="418"/>
        <end position="428"/>
    </location>
</feature>
<dbReference type="EMBL" id="KZ995433">
    <property type="protein sequence ID" value="RKO90690.1"/>
    <property type="molecule type" value="Genomic_DNA"/>
</dbReference>
<protein>
    <recommendedName>
        <fullName evidence="2">ORC6 second cyclin-like domain-containing protein</fullName>
    </recommendedName>
</protein>
<dbReference type="GO" id="GO:0006270">
    <property type="term" value="P:DNA replication initiation"/>
    <property type="evidence" value="ECO:0007669"/>
    <property type="project" value="TreeGrafter"/>
</dbReference>
<dbReference type="Pfam" id="PF21913">
    <property type="entry name" value="ORC6_2nd"/>
    <property type="match status" value="1"/>
</dbReference>
<evidence type="ECO:0000256" key="1">
    <source>
        <dbReference type="SAM" id="MobiDB-lite"/>
    </source>
</evidence>
<dbReference type="InterPro" id="IPR054113">
    <property type="entry name" value="ORC6_cyclin-like_2nd"/>
</dbReference>
<evidence type="ECO:0000313" key="4">
    <source>
        <dbReference type="Proteomes" id="UP000269721"/>
    </source>
</evidence>
<proteinExistence type="predicted"/>
<name>A0A4P9WHU8_9FUNG</name>
<organism evidence="3 4">
    <name type="scientific">Blyttiomyces helicus</name>
    <dbReference type="NCBI Taxonomy" id="388810"/>
    <lineage>
        <taxon>Eukaryota</taxon>
        <taxon>Fungi</taxon>
        <taxon>Fungi incertae sedis</taxon>
        <taxon>Chytridiomycota</taxon>
        <taxon>Chytridiomycota incertae sedis</taxon>
        <taxon>Chytridiomycetes</taxon>
        <taxon>Chytridiomycetes incertae sedis</taxon>
        <taxon>Blyttiomyces</taxon>
    </lineage>
</organism>
<feature type="compositionally biased region" description="Acidic residues" evidence="1">
    <location>
        <begin position="398"/>
        <end position="408"/>
    </location>
</feature>